<dbReference type="RefSeq" id="WP_169153716.1">
    <property type="nucleotide sequence ID" value="NZ_CAWPJE010000324.1"/>
</dbReference>
<sequence>MVVVEQLEIAALIRETRQLLHLSQAELAAKLGVSFHSVNRWENRRTRPLPLARKQISTLLHQLGDSGQALLRKYGWE</sequence>
<proteinExistence type="predicted"/>
<evidence type="ECO:0000313" key="3">
    <source>
        <dbReference type="Proteomes" id="UP000718564"/>
    </source>
</evidence>
<dbReference type="PROSITE" id="PS50943">
    <property type="entry name" value="HTH_CROC1"/>
    <property type="match status" value="1"/>
</dbReference>
<dbReference type="EMBL" id="QMEB01000011">
    <property type="protein sequence ID" value="NMG18429.1"/>
    <property type="molecule type" value="Genomic_DNA"/>
</dbReference>
<dbReference type="SUPFAM" id="SSF47413">
    <property type="entry name" value="lambda repressor-like DNA-binding domains"/>
    <property type="match status" value="1"/>
</dbReference>
<dbReference type="InterPro" id="IPR001387">
    <property type="entry name" value="Cro/C1-type_HTH"/>
</dbReference>
<dbReference type="Proteomes" id="UP000718564">
    <property type="component" value="Unassembled WGS sequence"/>
</dbReference>
<evidence type="ECO:0000259" key="1">
    <source>
        <dbReference type="PROSITE" id="PS50943"/>
    </source>
</evidence>
<protein>
    <submittedName>
        <fullName evidence="2">Transcriptional regulator</fullName>
    </submittedName>
</protein>
<dbReference type="Pfam" id="PF01381">
    <property type="entry name" value="HTH_3"/>
    <property type="match status" value="1"/>
</dbReference>
<dbReference type="InterPro" id="IPR010982">
    <property type="entry name" value="Lambda_DNA-bd_dom_sf"/>
</dbReference>
<feature type="domain" description="HTH cro/C1-type" evidence="1">
    <location>
        <begin position="13"/>
        <end position="48"/>
    </location>
</feature>
<evidence type="ECO:0000313" key="2">
    <source>
        <dbReference type="EMBL" id="NMG18429.1"/>
    </source>
</evidence>
<accession>A0ABX1P276</accession>
<reference evidence="2 3" key="1">
    <citation type="submission" date="2018-06" db="EMBL/GenBank/DDBJ databases">
        <title>Comparative genomics of Brasilonema spp. strains.</title>
        <authorList>
            <person name="Alvarenga D.O."/>
            <person name="Fiore M.F."/>
            <person name="Varani A.M."/>
        </authorList>
    </citation>
    <scope>NUCLEOTIDE SEQUENCE [LARGE SCALE GENOMIC DNA]</scope>
    <source>
        <strain evidence="2 3">SPC951</strain>
    </source>
</reference>
<keyword evidence="3" id="KW-1185">Reference proteome</keyword>
<name>A0ABX1P276_9CYAN</name>
<dbReference type="CDD" id="cd00093">
    <property type="entry name" value="HTH_XRE"/>
    <property type="match status" value="1"/>
</dbReference>
<organism evidence="2 3">
    <name type="scientific">Brasilonema bromeliae SPC951</name>
    <dbReference type="NCBI Taxonomy" id="385972"/>
    <lineage>
        <taxon>Bacteria</taxon>
        <taxon>Bacillati</taxon>
        <taxon>Cyanobacteriota</taxon>
        <taxon>Cyanophyceae</taxon>
        <taxon>Nostocales</taxon>
        <taxon>Scytonemataceae</taxon>
        <taxon>Brasilonema</taxon>
        <taxon>Bromeliae group (in: Brasilonema)</taxon>
    </lineage>
</organism>
<comment type="caution">
    <text evidence="2">The sequence shown here is derived from an EMBL/GenBank/DDBJ whole genome shotgun (WGS) entry which is preliminary data.</text>
</comment>
<dbReference type="Gene3D" id="1.10.260.40">
    <property type="entry name" value="lambda repressor-like DNA-binding domains"/>
    <property type="match status" value="1"/>
</dbReference>
<gene>
    <name evidence="2" type="ORF">DP116_02785</name>
</gene>
<dbReference type="SMART" id="SM00530">
    <property type="entry name" value="HTH_XRE"/>
    <property type="match status" value="1"/>
</dbReference>